<dbReference type="Proteomes" id="UP000199385">
    <property type="component" value="Chromosome I"/>
</dbReference>
<name>A0A1A8ZM89_9ACTN</name>
<dbReference type="STRING" id="261654.GA0070611_2948"/>
<feature type="signal peptide" evidence="2">
    <location>
        <begin position="1"/>
        <end position="32"/>
    </location>
</feature>
<feature type="chain" id="PRO_5008382807" evidence="2">
    <location>
        <begin position="33"/>
        <end position="516"/>
    </location>
</feature>
<reference evidence="5" key="1">
    <citation type="submission" date="2016-06" db="EMBL/GenBank/DDBJ databases">
        <authorList>
            <person name="Varghese N."/>
            <person name="Submissions Spin"/>
        </authorList>
    </citation>
    <scope>NUCLEOTIDE SEQUENCE [LARGE SCALE GENOMIC DNA]</scope>
    <source>
        <strain evidence="5">DSM 44815</strain>
    </source>
</reference>
<sequence>MKRRNRLRLAIVSALAAAVALASALRMPVAGADDGGGRGWWSSDDGGHHPAPPPPTPAPPPPAPPGAVPPPRDAWAWTQLTPEGTQVRFATPATDCPFLTITTGTQSVRRRMVLESTVGLFPSTATVCTRLVPPAATAAQIDVRTSPAPVRPDVNGVVPLPNWTQPGASVVRPASIAEIGDTGCRIPAVGPAQICTGQPDNWPLQRVATNAATSPVPPNLVVHTGDYIYRTRPEQQPAPLCGGPGTSTSPHTWGCLVTDFFEPAQALLARAPFVFVRGNHETCGRSGEVWFRYLAPTPNPNACAATPPEDYSPPVRIDAGTLRLLLMDTSCAGDDQPVATCATSQRVPTYTAEFERVNTSLVGPGDNFLLSHTPIWAVVGQSPFGNPEYIDGDLEKAVAGTTLQTLDAGIRLILSGHVHLYQMLDFDRSTAPRRPPQVTVGDSGTALDPKTWRDADLIGKPVDGVPLGHLITVQAFGYAALRDIGTTWNLQFLNQFGTPVTGTDCTLVGTEFPACV</sequence>
<keyword evidence="5" id="KW-1185">Reference proteome</keyword>
<evidence type="ECO:0000313" key="4">
    <source>
        <dbReference type="EMBL" id="SBT45201.1"/>
    </source>
</evidence>
<keyword evidence="2" id="KW-0732">Signal</keyword>
<dbReference type="EMBL" id="LT594323">
    <property type="protein sequence ID" value="SBT45201.1"/>
    <property type="molecule type" value="Genomic_DNA"/>
</dbReference>
<dbReference type="OrthoDB" id="9763403at2"/>
<dbReference type="InterPro" id="IPR029052">
    <property type="entry name" value="Metallo-depent_PP-like"/>
</dbReference>
<organism evidence="4 5">
    <name type="scientific">Micromonospora auratinigra</name>
    <dbReference type="NCBI Taxonomy" id="261654"/>
    <lineage>
        <taxon>Bacteria</taxon>
        <taxon>Bacillati</taxon>
        <taxon>Actinomycetota</taxon>
        <taxon>Actinomycetes</taxon>
        <taxon>Micromonosporales</taxon>
        <taxon>Micromonosporaceae</taxon>
        <taxon>Micromonospora</taxon>
    </lineage>
</organism>
<feature type="domain" description="Calcineurin-like phosphoesterase" evidence="3">
    <location>
        <begin position="176"/>
        <end position="420"/>
    </location>
</feature>
<dbReference type="RefSeq" id="WP_091664317.1">
    <property type="nucleotide sequence ID" value="NZ_LT594323.1"/>
</dbReference>
<gene>
    <name evidence="4" type="ORF">GA0070611_2948</name>
</gene>
<dbReference type="PATRIC" id="fig|261654.4.peg.2998"/>
<evidence type="ECO:0000313" key="5">
    <source>
        <dbReference type="Proteomes" id="UP000199385"/>
    </source>
</evidence>
<feature type="compositionally biased region" description="Pro residues" evidence="1">
    <location>
        <begin position="50"/>
        <end position="72"/>
    </location>
</feature>
<accession>A0A1A8ZM89</accession>
<dbReference type="GO" id="GO:0016787">
    <property type="term" value="F:hydrolase activity"/>
    <property type="evidence" value="ECO:0007669"/>
    <property type="project" value="InterPro"/>
</dbReference>
<dbReference type="SUPFAM" id="SSF56300">
    <property type="entry name" value="Metallo-dependent phosphatases"/>
    <property type="match status" value="1"/>
</dbReference>
<dbReference type="AlphaFoldDB" id="A0A1A8ZM89"/>
<evidence type="ECO:0000256" key="2">
    <source>
        <dbReference type="SAM" id="SignalP"/>
    </source>
</evidence>
<dbReference type="Pfam" id="PF00149">
    <property type="entry name" value="Metallophos"/>
    <property type="match status" value="1"/>
</dbReference>
<protein>
    <submittedName>
        <fullName evidence="4">Calcineurin-like phosphoesterase</fullName>
    </submittedName>
</protein>
<feature type="region of interest" description="Disordered" evidence="1">
    <location>
        <begin position="36"/>
        <end position="73"/>
    </location>
</feature>
<evidence type="ECO:0000256" key="1">
    <source>
        <dbReference type="SAM" id="MobiDB-lite"/>
    </source>
</evidence>
<dbReference type="InterPro" id="IPR004843">
    <property type="entry name" value="Calcineurin-like_PHP"/>
</dbReference>
<evidence type="ECO:0000259" key="3">
    <source>
        <dbReference type="Pfam" id="PF00149"/>
    </source>
</evidence>
<proteinExistence type="predicted"/>
<dbReference type="Gene3D" id="3.60.21.10">
    <property type="match status" value="1"/>
</dbReference>